<feature type="non-terminal residue" evidence="2">
    <location>
        <position position="56"/>
    </location>
</feature>
<dbReference type="AlphaFoldDB" id="A0A7T8K7Q6"/>
<gene>
    <name evidence="2" type="ORF">FKW44_010901</name>
</gene>
<evidence type="ECO:0000313" key="3">
    <source>
        <dbReference type="Proteomes" id="UP000595437"/>
    </source>
</evidence>
<dbReference type="EMBL" id="CP045896">
    <property type="protein sequence ID" value="QQP50037.1"/>
    <property type="molecule type" value="Genomic_DNA"/>
</dbReference>
<evidence type="ECO:0000313" key="2">
    <source>
        <dbReference type="EMBL" id="QQP50037.1"/>
    </source>
</evidence>
<proteinExistence type="predicted"/>
<feature type="compositionally biased region" description="Basic residues" evidence="1">
    <location>
        <begin position="8"/>
        <end position="20"/>
    </location>
</feature>
<dbReference type="Proteomes" id="UP000595437">
    <property type="component" value="Chromosome 7"/>
</dbReference>
<feature type="region of interest" description="Disordered" evidence="1">
    <location>
        <begin position="1"/>
        <end position="56"/>
    </location>
</feature>
<organism evidence="2 3">
    <name type="scientific">Caligus rogercresseyi</name>
    <name type="common">Sea louse</name>
    <dbReference type="NCBI Taxonomy" id="217165"/>
    <lineage>
        <taxon>Eukaryota</taxon>
        <taxon>Metazoa</taxon>
        <taxon>Ecdysozoa</taxon>
        <taxon>Arthropoda</taxon>
        <taxon>Crustacea</taxon>
        <taxon>Multicrustacea</taxon>
        <taxon>Hexanauplia</taxon>
        <taxon>Copepoda</taxon>
        <taxon>Siphonostomatoida</taxon>
        <taxon>Caligidae</taxon>
        <taxon>Caligus</taxon>
    </lineage>
</organism>
<sequence>PPFFFPPHHPHHPRGHHPHFPTKLQLPTLRKPEQTESPDALHIPTAHGAGKQIQEK</sequence>
<keyword evidence="3" id="KW-1185">Reference proteome</keyword>
<name>A0A7T8K7Q6_CALRO</name>
<feature type="non-terminal residue" evidence="2">
    <location>
        <position position="1"/>
    </location>
</feature>
<accession>A0A7T8K7Q6</accession>
<evidence type="ECO:0000256" key="1">
    <source>
        <dbReference type="SAM" id="MobiDB-lite"/>
    </source>
</evidence>
<protein>
    <submittedName>
        <fullName evidence="2">Uncharacterized protein</fullName>
    </submittedName>
</protein>
<reference evidence="3" key="1">
    <citation type="submission" date="2021-01" db="EMBL/GenBank/DDBJ databases">
        <title>Caligus Genome Assembly.</title>
        <authorList>
            <person name="Gallardo-Escarate C."/>
        </authorList>
    </citation>
    <scope>NUCLEOTIDE SEQUENCE [LARGE SCALE GENOMIC DNA]</scope>
</reference>